<sequence>MDTLYYQLNHLKCLSIDDYLKQNKLTNQLNIIITTPELMILLRRLSYKFGIIKTANYFRDNIKNNPSSLNFADLISQGFQVGACPVMQFDDFRNICPIHFHRLFLVSSSAGTWNAAFDLPICTFSSASDLPRSPMIPLTDRPIKETERETIQFELFKIYEKLNSFEKQLEPFYETACQQIEMTNNQLNVTDRLIGYRNNLNCIGSTKYTQVNQPEFSQEKRSCIAPRFNIPNYNQITCDASDQSNKICETKQNEVQWPSTIQEQAGICIKYPGESETRSTFTKPSHCVSEVLTNHGQLRVCKPGYQINPHSEIKLDGYGPIKQYELNKIEQSEYAQTYTWPDGKKIHTSPWNRLREANHLYGVK</sequence>
<proteinExistence type="predicted"/>
<name>A0A183LBA8_9TREM</name>
<reference evidence="1 2" key="1">
    <citation type="submission" date="2018-11" db="EMBL/GenBank/DDBJ databases">
        <authorList>
            <consortium name="Pathogen Informatics"/>
        </authorList>
    </citation>
    <scope>NUCLEOTIDE SEQUENCE [LARGE SCALE GENOMIC DNA]</scope>
    <source>
        <strain evidence="1 2">Zambia</strain>
    </source>
</reference>
<dbReference type="Proteomes" id="UP000277204">
    <property type="component" value="Unassembled WGS sequence"/>
</dbReference>
<keyword evidence="2" id="KW-1185">Reference proteome</keyword>
<gene>
    <name evidence="1" type="ORF">SMRZ_LOCUS1083</name>
</gene>
<protein>
    <submittedName>
        <fullName evidence="1">Uncharacterized protein</fullName>
    </submittedName>
</protein>
<dbReference type="AlphaFoldDB" id="A0A183LBA8"/>
<dbReference type="EMBL" id="UZAI01000224">
    <property type="protein sequence ID" value="VDO50151.1"/>
    <property type="molecule type" value="Genomic_DNA"/>
</dbReference>
<evidence type="ECO:0000313" key="1">
    <source>
        <dbReference type="EMBL" id="VDO50151.1"/>
    </source>
</evidence>
<evidence type="ECO:0000313" key="2">
    <source>
        <dbReference type="Proteomes" id="UP000277204"/>
    </source>
</evidence>
<organism evidence="1 2">
    <name type="scientific">Schistosoma margrebowiei</name>
    <dbReference type="NCBI Taxonomy" id="48269"/>
    <lineage>
        <taxon>Eukaryota</taxon>
        <taxon>Metazoa</taxon>
        <taxon>Spiralia</taxon>
        <taxon>Lophotrochozoa</taxon>
        <taxon>Platyhelminthes</taxon>
        <taxon>Trematoda</taxon>
        <taxon>Digenea</taxon>
        <taxon>Strigeidida</taxon>
        <taxon>Schistosomatoidea</taxon>
        <taxon>Schistosomatidae</taxon>
        <taxon>Schistosoma</taxon>
    </lineage>
</organism>
<accession>A0A183LBA8</accession>